<name>A0A9W7LDL4_9STRA</name>
<dbReference type="PROSITE" id="PS50089">
    <property type="entry name" value="ZF_RING_2"/>
    <property type="match status" value="1"/>
</dbReference>
<dbReference type="Gene3D" id="3.30.40.10">
    <property type="entry name" value="Zinc/RING finger domain, C3HC4 (zinc finger)"/>
    <property type="match status" value="1"/>
</dbReference>
<dbReference type="OrthoDB" id="196815at2759"/>
<feature type="domain" description="RING-type" evidence="3">
    <location>
        <begin position="565"/>
        <end position="609"/>
    </location>
</feature>
<keyword evidence="5" id="KW-1185">Reference proteome</keyword>
<reference evidence="5" key="1">
    <citation type="journal article" date="2023" name="Commun. Biol.">
        <title>Genome analysis of Parmales, the sister group of diatoms, reveals the evolutionary specialization of diatoms from phago-mixotrophs to photoautotrophs.</title>
        <authorList>
            <person name="Ban H."/>
            <person name="Sato S."/>
            <person name="Yoshikawa S."/>
            <person name="Yamada K."/>
            <person name="Nakamura Y."/>
            <person name="Ichinomiya M."/>
            <person name="Sato N."/>
            <person name="Blanc-Mathieu R."/>
            <person name="Endo H."/>
            <person name="Kuwata A."/>
            <person name="Ogata H."/>
        </authorList>
    </citation>
    <scope>NUCLEOTIDE SEQUENCE [LARGE SCALE GENOMIC DNA]</scope>
</reference>
<evidence type="ECO:0000259" key="3">
    <source>
        <dbReference type="PROSITE" id="PS50089"/>
    </source>
</evidence>
<dbReference type="Proteomes" id="UP001165065">
    <property type="component" value="Unassembled WGS sequence"/>
</dbReference>
<protein>
    <recommendedName>
        <fullName evidence="3">RING-type domain-containing protein</fullName>
    </recommendedName>
</protein>
<feature type="region of interest" description="Disordered" evidence="2">
    <location>
        <begin position="460"/>
        <end position="491"/>
    </location>
</feature>
<gene>
    <name evidence="4" type="ORF">TrCOL_g13468</name>
</gene>
<dbReference type="EMBL" id="BRYA01000263">
    <property type="protein sequence ID" value="GMI45747.1"/>
    <property type="molecule type" value="Genomic_DNA"/>
</dbReference>
<feature type="region of interest" description="Disordered" evidence="2">
    <location>
        <begin position="504"/>
        <end position="545"/>
    </location>
</feature>
<feature type="compositionally biased region" description="Basic and acidic residues" evidence="2">
    <location>
        <begin position="511"/>
        <end position="540"/>
    </location>
</feature>
<evidence type="ECO:0000313" key="5">
    <source>
        <dbReference type="Proteomes" id="UP001165065"/>
    </source>
</evidence>
<keyword evidence="1" id="KW-0863">Zinc-finger</keyword>
<keyword evidence="1" id="KW-0479">Metal-binding</keyword>
<accession>A0A9W7LDL4</accession>
<organism evidence="4 5">
    <name type="scientific">Triparma columacea</name>
    <dbReference type="NCBI Taxonomy" id="722753"/>
    <lineage>
        <taxon>Eukaryota</taxon>
        <taxon>Sar</taxon>
        <taxon>Stramenopiles</taxon>
        <taxon>Ochrophyta</taxon>
        <taxon>Bolidophyceae</taxon>
        <taxon>Parmales</taxon>
        <taxon>Triparmaceae</taxon>
        <taxon>Triparma</taxon>
    </lineage>
</organism>
<evidence type="ECO:0000256" key="1">
    <source>
        <dbReference type="PROSITE-ProRule" id="PRU00175"/>
    </source>
</evidence>
<comment type="caution">
    <text evidence="4">The sequence shown here is derived from an EMBL/GenBank/DDBJ whole genome shotgun (WGS) entry which is preliminary data.</text>
</comment>
<dbReference type="GO" id="GO:0008270">
    <property type="term" value="F:zinc ion binding"/>
    <property type="evidence" value="ECO:0007669"/>
    <property type="project" value="UniProtKB-KW"/>
</dbReference>
<proteinExistence type="predicted"/>
<feature type="compositionally biased region" description="Low complexity" evidence="2">
    <location>
        <begin position="479"/>
        <end position="489"/>
    </location>
</feature>
<dbReference type="SUPFAM" id="SSF57850">
    <property type="entry name" value="RING/U-box"/>
    <property type="match status" value="1"/>
</dbReference>
<evidence type="ECO:0000256" key="2">
    <source>
        <dbReference type="SAM" id="MobiDB-lite"/>
    </source>
</evidence>
<dbReference type="InterPro" id="IPR001841">
    <property type="entry name" value="Znf_RING"/>
</dbReference>
<keyword evidence="1" id="KW-0862">Zinc</keyword>
<dbReference type="AlphaFoldDB" id="A0A9W7LDL4"/>
<evidence type="ECO:0000313" key="4">
    <source>
        <dbReference type="EMBL" id="GMI45747.1"/>
    </source>
</evidence>
<dbReference type="InterPro" id="IPR013083">
    <property type="entry name" value="Znf_RING/FYVE/PHD"/>
</dbReference>
<dbReference type="CDD" id="cd16449">
    <property type="entry name" value="RING-HC"/>
    <property type="match status" value="1"/>
</dbReference>
<sequence>MVRTRMLRHLKIFDSYFSASKPLLNHCSDKGTVSKFAHMLAAHAKHDDGNALCRLIEVCQHLAGQERKNLGFAMLLLLKYETKDGVWAIIEQVKDRVHRCQSAQKQAYVLVVSSGANMLQTKGRLGPGRPTEWDRLFPVHDLPIGVSESLQISSPAYSAIRKFQPSPTSSQALTKVLHSLHEMIEDYFEAHKEKAFLSSLHEPARFYYDCVGNHHHRDHVNVHGLNGWLCLIRGWFGAQLPLLPQENDGDAFKGCSDVWAGLSDEAWEVFKRDENFGKDYEGIRALRGRKEKMVKEKKYGNFDSGREFTGGTGASMERNAKKGDSRYRKTASKFAWWFRKEFVVKRMFEVLNGEGKPEYVGFREKCEVLFPLFLQSENFKWEGGLMEFMYDDDLMHIDVERAGRWFWWLGVIKEQYKGEKLGEGEGQSIYTCCGKCGEVPLPPGRFCHKCGEKIEANWAPVSPSASADDKDDRKPAALSPSSSSSVPSVQLPAVGRKLRHVEVRVKKKKAEAKAKVKEGGKEERRKREEAKAEADAKAEVKAQSPRVLSDSSVALDADPDEDLTCPICMEVRDDILPIPHWSSIGDVSGHRMCRQCTASYGKNECPFCHEVSVAEGVLKLVREMINKINETTGTSDPHALAALWEHWQFFEMEYSGRQGVVERVGKMVVEDKVFNQTLRKGVRQRAAWMRDAAGVIFRLHSLASCGGLSIRTGDRELLDKCRGSILETLETMECNGHHLGAAYSQALAPWLSASQGGGRGEVPMMLTVKDVGRAIVKNWVRHGRPGNARREVRERVITQYMQEARVRVWGGEDEVWEAFYS</sequence>